<dbReference type="Gene3D" id="3.10.640.10">
    <property type="entry name" value="Restriction endonuclease-like alpha-beta roll domain"/>
    <property type="match status" value="1"/>
</dbReference>
<dbReference type="InterPro" id="IPR038590">
    <property type="entry name" value="YaeQ_sf"/>
</dbReference>
<evidence type="ECO:0000313" key="2">
    <source>
        <dbReference type="Proteomes" id="UP000031670"/>
    </source>
</evidence>
<organism evidence="1 2">
    <name type="scientific">Vibrio ishigakensis</name>
    <dbReference type="NCBI Taxonomy" id="1481914"/>
    <lineage>
        <taxon>Bacteria</taxon>
        <taxon>Pseudomonadati</taxon>
        <taxon>Pseudomonadota</taxon>
        <taxon>Gammaproteobacteria</taxon>
        <taxon>Vibrionales</taxon>
        <taxon>Vibrionaceae</taxon>
        <taxon>Vibrio</taxon>
    </lineage>
</organism>
<comment type="caution">
    <text evidence="1">The sequence shown here is derived from an EMBL/GenBank/DDBJ whole genome shotgun (WGS) entry which is preliminary data.</text>
</comment>
<gene>
    <name evidence="1" type="ORF">JCM19232_141</name>
</gene>
<dbReference type="Proteomes" id="UP000031670">
    <property type="component" value="Unassembled WGS sequence"/>
</dbReference>
<reference evidence="1 2" key="2">
    <citation type="submission" date="2015-01" db="EMBL/GenBank/DDBJ databases">
        <authorList>
            <consortium name="NBRP consortium"/>
            <person name="Sawabe T."/>
            <person name="Meirelles P."/>
            <person name="Feng G."/>
            <person name="Sayaka M."/>
            <person name="Hattori M."/>
            <person name="Ohkuma M."/>
        </authorList>
    </citation>
    <scope>NUCLEOTIDE SEQUENCE [LARGE SCALE GENOMIC DNA]</scope>
    <source>
        <strain evidence="1 2">JCM19232</strain>
    </source>
</reference>
<protein>
    <submittedName>
        <fullName evidence="1">YaeQ protein</fullName>
    </submittedName>
</protein>
<dbReference type="EMBL" id="BBSA01000001">
    <property type="protein sequence ID" value="GAM59808.1"/>
    <property type="molecule type" value="Genomic_DNA"/>
</dbReference>
<name>A0A0B8P9C3_9VIBR</name>
<sequence length="44" mass="5210">MALKPTIYKFRVNLADTNQNKFDDFNLTVALHPSETKERMLLVW</sequence>
<dbReference type="Pfam" id="PF07152">
    <property type="entry name" value="YaeQ"/>
    <property type="match status" value="1"/>
</dbReference>
<proteinExistence type="predicted"/>
<dbReference type="SUPFAM" id="SSF52980">
    <property type="entry name" value="Restriction endonuclease-like"/>
    <property type="match status" value="1"/>
</dbReference>
<dbReference type="AlphaFoldDB" id="A0A0B8P9C3"/>
<reference evidence="1 2" key="1">
    <citation type="submission" date="2015-01" db="EMBL/GenBank/DDBJ databases">
        <title>Vibrio sp. C5 JCM 19232 whole genome shotgun sequence.</title>
        <authorList>
            <person name="Sawabe T."/>
            <person name="Meirelles P."/>
            <person name="Feng G."/>
            <person name="Sayaka M."/>
            <person name="Hattori M."/>
            <person name="Ohkuma M."/>
        </authorList>
    </citation>
    <scope>NUCLEOTIDE SEQUENCE [LARGE SCALE GENOMIC DNA]</scope>
    <source>
        <strain evidence="1 2">JCM19232</strain>
    </source>
</reference>
<accession>A0A0B8P9C3</accession>
<evidence type="ECO:0000313" key="1">
    <source>
        <dbReference type="EMBL" id="GAM59808.1"/>
    </source>
</evidence>
<dbReference type="InterPro" id="IPR009822">
    <property type="entry name" value="YaeQ"/>
</dbReference>
<dbReference type="InterPro" id="IPR011335">
    <property type="entry name" value="Restrct_endonuc-II-like"/>
</dbReference>